<dbReference type="Proteomes" id="UP001331761">
    <property type="component" value="Unassembled WGS sequence"/>
</dbReference>
<comment type="caution">
    <text evidence="1">The sequence shown here is derived from an EMBL/GenBank/DDBJ whole genome shotgun (WGS) entry which is preliminary data.</text>
</comment>
<gene>
    <name evidence="1" type="ORF">GCK32_005673</name>
</gene>
<protein>
    <submittedName>
        <fullName evidence="1">Uncharacterized protein</fullName>
    </submittedName>
</protein>
<dbReference type="EMBL" id="WIXE01018289">
    <property type="protein sequence ID" value="KAK5971060.1"/>
    <property type="molecule type" value="Genomic_DNA"/>
</dbReference>
<evidence type="ECO:0000313" key="1">
    <source>
        <dbReference type="EMBL" id="KAK5971060.1"/>
    </source>
</evidence>
<name>A0AAN8F641_TRICO</name>
<reference evidence="1 2" key="1">
    <citation type="submission" date="2019-10" db="EMBL/GenBank/DDBJ databases">
        <title>Assembly and Annotation for the nematode Trichostrongylus colubriformis.</title>
        <authorList>
            <person name="Martin J."/>
        </authorList>
    </citation>
    <scope>NUCLEOTIDE SEQUENCE [LARGE SCALE GENOMIC DNA]</scope>
    <source>
        <strain evidence="1">G859</strain>
        <tissue evidence="1">Whole worm</tissue>
    </source>
</reference>
<keyword evidence="2" id="KW-1185">Reference proteome</keyword>
<evidence type="ECO:0000313" key="2">
    <source>
        <dbReference type="Proteomes" id="UP001331761"/>
    </source>
</evidence>
<dbReference type="AlphaFoldDB" id="A0AAN8F641"/>
<organism evidence="1 2">
    <name type="scientific">Trichostrongylus colubriformis</name>
    <name type="common">Black scour worm</name>
    <dbReference type="NCBI Taxonomy" id="6319"/>
    <lineage>
        <taxon>Eukaryota</taxon>
        <taxon>Metazoa</taxon>
        <taxon>Ecdysozoa</taxon>
        <taxon>Nematoda</taxon>
        <taxon>Chromadorea</taxon>
        <taxon>Rhabditida</taxon>
        <taxon>Rhabditina</taxon>
        <taxon>Rhabditomorpha</taxon>
        <taxon>Strongyloidea</taxon>
        <taxon>Trichostrongylidae</taxon>
        <taxon>Trichostrongylus</taxon>
    </lineage>
</organism>
<sequence>EISKDKRSVLSIDQSVVYTRHQTFDGELLQQKDVSTLCILECSTALRGSLVLILFYLSAQLSEETMALRIDIEALVSRRRYADHTWDSEQDDAPLIKRIRCEGNPIITKDSDLQVRPDCDMDMDINCNEYPMNAKGTNDVEKAQHAHCQSPTRVECFKTTSKVEKREESVVQVFPQTIPLYEHRMPVNNFSYCDRSAFSRHLFF</sequence>
<accession>A0AAN8F641</accession>
<feature type="non-terminal residue" evidence="1">
    <location>
        <position position="1"/>
    </location>
</feature>
<proteinExistence type="predicted"/>